<keyword evidence="1" id="KW-0812">Transmembrane</keyword>
<feature type="transmembrane region" description="Helical" evidence="1">
    <location>
        <begin position="33"/>
        <end position="51"/>
    </location>
</feature>
<dbReference type="RefSeq" id="WP_099414023.1">
    <property type="nucleotide sequence ID" value="NZ_PDYH01000060.1"/>
</dbReference>
<evidence type="ECO:0000313" key="2">
    <source>
        <dbReference type="EMBL" id="PHU39082.1"/>
    </source>
</evidence>
<keyword evidence="3" id="KW-1185">Reference proteome</keyword>
<dbReference type="EMBL" id="PDYH01000060">
    <property type="protein sequence ID" value="PHU39082.1"/>
    <property type="molecule type" value="Genomic_DNA"/>
</dbReference>
<name>A0A2G3E706_9FIRM</name>
<accession>A0A2G3E706</accession>
<evidence type="ECO:0000313" key="3">
    <source>
        <dbReference type="Proteomes" id="UP000224317"/>
    </source>
</evidence>
<dbReference type="Proteomes" id="UP000224317">
    <property type="component" value="Unassembled WGS sequence"/>
</dbReference>
<proteinExistence type="predicted"/>
<organism evidence="2 3">
    <name type="scientific">Pseudobutyrivibrio ruminis</name>
    <dbReference type="NCBI Taxonomy" id="46206"/>
    <lineage>
        <taxon>Bacteria</taxon>
        <taxon>Bacillati</taxon>
        <taxon>Bacillota</taxon>
        <taxon>Clostridia</taxon>
        <taxon>Lachnospirales</taxon>
        <taxon>Lachnospiraceae</taxon>
        <taxon>Pseudobutyrivibrio</taxon>
    </lineage>
</organism>
<keyword evidence="1" id="KW-0472">Membrane</keyword>
<keyword evidence="1" id="KW-1133">Transmembrane helix</keyword>
<protein>
    <submittedName>
        <fullName evidence="2">Uncharacterized protein</fullName>
    </submittedName>
</protein>
<gene>
    <name evidence="2" type="ORF">CSX00_13495</name>
</gene>
<sequence>MGFLTEGQEYSISILAVRKSLAELAILVMQESLSLFCELFLGFATILYFIGKQEMMSKTRSVCEWHRGI</sequence>
<reference evidence="2" key="1">
    <citation type="submission" date="2017-10" db="EMBL/GenBank/DDBJ databases">
        <title>Resolving the taxonomy of Roseburia spp., Eubacterium rectale and Agathobacter spp. through phylogenomic analysis.</title>
        <authorList>
            <person name="Sheridan P.O."/>
            <person name="Walker A.W."/>
            <person name="Duncan S.H."/>
            <person name="Scott K.P."/>
            <person name="Toole P.W.O."/>
            <person name="Luis P."/>
            <person name="Flint H.J."/>
        </authorList>
    </citation>
    <scope>NUCLEOTIDE SEQUENCE [LARGE SCALE GENOMIC DNA]</scope>
    <source>
        <strain evidence="2">JK10</strain>
    </source>
</reference>
<comment type="caution">
    <text evidence="2">The sequence shown here is derived from an EMBL/GenBank/DDBJ whole genome shotgun (WGS) entry which is preliminary data.</text>
</comment>
<dbReference type="AlphaFoldDB" id="A0A2G3E706"/>
<evidence type="ECO:0000256" key="1">
    <source>
        <dbReference type="SAM" id="Phobius"/>
    </source>
</evidence>